<sequence>MKVIAIANQKGGVAKTTTTHNLGVALAAKGKKVLLIDLDSQASLTISVGLEPLEMQHTIVDILKKDGVSTEKCIRPISERLHIITSIIDLAPMEMEMLSRASREKILDRALKQVKGNYDYILIDCPPQLSILTINALSCADKVIIPVKTDYLAYRGLTQLQDSVREIQELINPNLEIFGVIATLYDTRVSDDKEILDLLKREYHLLGVIKRLAVAKKGLYDGLAAVEQAPNSELAKEYNMIAESIISYI</sequence>
<proteinExistence type="inferred from homology"/>
<comment type="subunit">
    <text evidence="3">Dimerizes in the presence of ATP but not ADP; ATP-binding is required for double-stranded (ds)DNA-binding. Interacts with DnaA.</text>
</comment>
<evidence type="ECO:0000256" key="4">
    <source>
        <dbReference type="ARBA" id="ARBA00071824"/>
    </source>
</evidence>
<dbReference type="CDD" id="cd02042">
    <property type="entry name" value="ParAB_family"/>
    <property type="match status" value="1"/>
</dbReference>
<comment type="catalytic activity">
    <reaction evidence="2">
        <text>ATP + H2O = ADP + phosphate + H(+)</text>
        <dbReference type="Rhea" id="RHEA:13065"/>
        <dbReference type="ChEBI" id="CHEBI:15377"/>
        <dbReference type="ChEBI" id="CHEBI:15378"/>
        <dbReference type="ChEBI" id="CHEBI:30616"/>
        <dbReference type="ChEBI" id="CHEBI:43474"/>
        <dbReference type="ChEBI" id="CHEBI:456216"/>
    </reaction>
</comment>
<comment type="similarity">
    <text evidence="1">Belongs to the ParA family.</text>
</comment>
<dbReference type="PANTHER" id="PTHR13696">
    <property type="entry name" value="P-LOOP CONTAINING NUCLEOSIDE TRIPHOSPHATE HYDROLASE"/>
    <property type="match status" value="1"/>
</dbReference>
<dbReference type="InterPro" id="IPR027417">
    <property type="entry name" value="P-loop_NTPase"/>
</dbReference>
<dbReference type="SUPFAM" id="SSF52540">
    <property type="entry name" value="P-loop containing nucleoside triphosphate hydrolases"/>
    <property type="match status" value="1"/>
</dbReference>
<dbReference type="InterPro" id="IPR025669">
    <property type="entry name" value="AAA_dom"/>
</dbReference>
<gene>
    <name evidence="6" type="ORF">B5F11_19890</name>
</gene>
<dbReference type="Gene3D" id="3.40.50.300">
    <property type="entry name" value="P-loop containing nucleotide triphosphate hydrolases"/>
    <property type="match status" value="1"/>
</dbReference>
<comment type="caution">
    <text evidence="6">The sequence shown here is derived from an EMBL/GenBank/DDBJ whole genome shotgun (WGS) entry which is preliminary data.</text>
</comment>
<dbReference type="AlphaFoldDB" id="A0A1Y4M8T7"/>
<dbReference type="FunFam" id="3.40.50.300:FF:000285">
    <property type="entry name" value="Sporulation initiation inhibitor Soj"/>
    <property type="match status" value="1"/>
</dbReference>
<evidence type="ECO:0000313" key="6">
    <source>
        <dbReference type="EMBL" id="OUP65206.1"/>
    </source>
</evidence>
<evidence type="ECO:0000256" key="3">
    <source>
        <dbReference type="ARBA" id="ARBA00062323"/>
    </source>
</evidence>
<dbReference type="RefSeq" id="WP_087303567.1">
    <property type="nucleotide sequence ID" value="NZ_NFKP01000046.1"/>
</dbReference>
<reference evidence="7" key="1">
    <citation type="submission" date="2017-04" db="EMBL/GenBank/DDBJ databases">
        <title>Function of individual gut microbiota members based on whole genome sequencing of pure cultures obtained from chicken caecum.</title>
        <authorList>
            <person name="Medvecky M."/>
            <person name="Cejkova D."/>
            <person name="Polansky O."/>
            <person name="Karasova D."/>
            <person name="Kubasova T."/>
            <person name="Cizek A."/>
            <person name="Rychlik I."/>
        </authorList>
    </citation>
    <scope>NUCLEOTIDE SEQUENCE [LARGE SCALE GENOMIC DNA]</scope>
    <source>
        <strain evidence="7">An175</strain>
    </source>
</reference>
<evidence type="ECO:0000256" key="1">
    <source>
        <dbReference type="ARBA" id="ARBA00006976"/>
    </source>
</evidence>
<protein>
    <recommendedName>
        <fullName evidence="4">Sporulation initiation inhibitor protein Soj</fullName>
    </recommendedName>
</protein>
<evidence type="ECO:0000259" key="5">
    <source>
        <dbReference type="Pfam" id="PF13614"/>
    </source>
</evidence>
<feature type="domain" description="AAA" evidence="5">
    <location>
        <begin position="1"/>
        <end position="177"/>
    </location>
</feature>
<dbReference type="Pfam" id="PF13614">
    <property type="entry name" value="AAA_31"/>
    <property type="match status" value="1"/>
</dbReference>
<dbReference type="InterPro" id="IPR050678">
    <property type="entry name" value="DNA_Partitioning_ATPase"/>
</dbReference>
<accession>A0A1Y4M8T7</accession>
<name>A0A1Y4M8T7_9FIRM</name>
<dbReference type="Proteomes" id="UP000196386">
    <property type="component" value="Unassembled WGS sequence"/>
</dbReference>
<dbReference type="EMBL" id="NFKP01000046">
    <property type="protein sequence ID" value="OUP65206.1"/>
    <property type="molecule type" value="Genomic_DNA"/>
</dbReference>
<organism evidence="6 7">
    <name type="scientific">Anaerotruncus colihominis</name>
    <dbReference type="NCBI Taxonomy" id="169435"/>
    <lineage>
        <taxon>Bacteria</taxon>
        <taxon>Bacillati</taxon>
        <taxon>Bacillota</taxon>
        <taxon>Clostridia</taxon>
        <taxon>Eubacteriales</taxon>
        <taxon>Oscillospiraceae</taxon>
        <taxon>Anaerotruncus</taxon>
    </lineage>
</organism>
<dbReference type="PANTHER" id="PTHR13696:SF99">
    <property type="entry name" value="COBYRINIC ACID AC-DIAMIDE SYNTHASE"/>
    <property type="match status" value="1"/>
</dbReference>
<evidence type="ECO:0000256" key="2">
    <source>
        <dbReference type="ARBA" id="ARBA00049360"/>
    </source>
</evidence>
<evidence type="ECO:0000313" key="7">
    <source>
        <dbReference type="Proteomes" id="UP000196386"/>
    </source>
</evidence>